<keyword evidence="2" id="KW-1185">Reference proteome</keyword>
<dbReference type="KEGG" id="mgot:MgSA37_02123"/>
<reference evidence="1 2" key="1">
    <citation type="submission" date="2015-12" db="EMBL/GenBank/DDBJ databases">
        <title>Genome sequence of Mucilaginibacter gotjawali.</title>
        <authorList>
            <person name="Lee J.S."/>
            <person name="Lee K.C."/>
            <person name="Kim K.K."/>
            <person name="Lee B.W."/>
        </authorList>
    </citation>
    <scope>NUCLEOTIDE SEQUENCE [LARGE SCALE GENOMIC DNA]</scope>
    <source>
        <strain evidence="1 2">SA3-7</strain>
    </source>
</reference>
<accession>A0A120MXV5</accession>
<evidence type="ECO:0000313" key="2">
    <source>
        <dbReference type="Proteomes" id="UP000218263"/>
    </source>
</evidence>
<dbReference type="EMBL" id="AP017313">
    <property type="protein sequence ID" value="BAU53952.1"/>
    <property type="molecule type" value="Genomic_DNA"/>
</dbReference>
<dbReference type="Proteomes" id="UP000218263">
    <property type="component" value="Chromosome"/>
</dbReference>
<name>A0A120MXV5_9SPHI</name>
<protein>
    <submittedName>
        <fullName evidence="1">Uncharacterized protein</fullName>
    </submittedName>
</protein>
<proteinExistence type="predicted"/>
<dbReference type="AlphaFoldDB" id="A0A120MXV5"/>
<sequence>MSEFRPDSYRVRIYLRIFKFIEFKDQIVETGEEIEIKLVCAAIFNTKGTKNFTKTTKVLYERRFLDKKAHGN</sequence>
<gene>
    <name evidence="1" type="ORF">MgSA37_02123</name>
</gene>
<evidence type="ECO:0000313" key="1">
    <source>
        <dbReference type="EMBL" id="BAU53952.1"/>
    </source>
</evidence>
<organism evidence="1 2">
    <name type="scientific">Mucilaginibacter gotjawali</name>
    <dbReference type="NCBI Taxonomy" id="1550579"/>
    <lineage>
        <taxon>Bacteria</taxon>
        <taxon>Pseudomonadati</taxon>
        <taxon>Bacteroidota</taxon>
        <taxon>Sphingobacteriia</taxon>
        <taxon>Sphingobacteriales</taxon>
        <taxon>Sphingobacteriaceae</taxon>
        <taxon>Mucilaginibacter</taxon>
    </lineage>
</organism>